<dbReference type="InterPro" id="IPR036758">
    <property type="entry name" value="At5g01610-like"/>
</dbReference>
<accession>A0A565AK60</accession>
<protein>
    <recommendedName>
        <fullName evidence="4">Transmembrane protein</fullName>
    </recommendedName>
</protein>
<organism evidence="2 3">
    <name type="scientific">Arabis nemorensis</name>
    <dbReference type="NCBI Taxonomy" id="586526"/>
    <lineage>
        <taxon>Eukaryota</taxon>
        <taxon>Viridiplantae</taxon>
        <taxon>Streptophyta</taxon>
        <taxon>Embryophyta</taxon>
        <taxon>Tracheophyta</taxon>
        <taxon>Spermatophyta</taxon>
        <taxon>Magnoliopsida</taxon>
        <taxon>eudicotyledons</taxon>
        <taxon>Gunneridae</taxon>
        <taxon>Pentapetalae</taxon>
        <taxon>rosids</taxon>
        <taxon>malvids</taxon>
        <taxon>Brassicales</taxon>
        <taxon>Brassicaceae</taxon>
        <taxon>Arabideae</taxon>
        <taxon>Arabis</taxon>
    </lineage>
</organism>
<evidence type="ECO:0008006" key="4">
    <source>
        <dbReference type="Google" id="ProtNLM"/>
    </source>
</evidence>
<dbReference type="PANTHER" id="PTHR31676:SF184">
    <property type="entry name" value="T14P8.17"/>
    <property type="match status" value="1"/>
</dbReference>
<dbReference type="PANTHER" id="PTHR31676">
    <property type="entry name" value="T31J12.3 PROTEIN-RELATED"/>
    <property type="match status" value="1"/>
</dbReference>
<evidence type="ECO:0000256" key="1">
    <source>
        <dbReference type="SAM" id="SignalP"/>
    </source>
</evidence>
<proteinExistence type="predicted"/>
<keyword evidence="3" id="KW-1185">Reference proteome</keyword>
<dbReference type="InterPro" id="IPR007493">
    <property type="entry name" value="DUF538"/>
</dbReference>
<evidence type="ECO:0000313" key="3">
    <source>
        <dbReference type="Proteomes" id="UP000489600"/>
    </source>
</evidence>
<sequence length="149" mass="16823">MSIFVLCFLLIFSTSLFVSGQNQSAYEVLQKNNLPGGILPHGVVKYDLNKKTGFFKVYFNSTCSFPIDSYKVKYQSTISGYLRTGRVRQLQGVSVKVLFFWVHISEVYRDGDDIDLSVGVASEEFSVRNFENSPRCGCGFDCYRAVSSF</sequence>
<dbReference type="AlphaFoldDB" id="A0A565AK60"/>
<evidence type="ECO:0000313" key="2">
    <source>
        <dbReference type="EMBL" id="VVA89757.1"/>
    </source>
</evidence>
<feature type="chain" id="PRO_5021924506" description="Transmembrane protein" evidence="1">
    <location>
        <begin position="21"/>
        <end position="149"/>
    </location>
</feature>
<feature type="signal peptide" evidence="1">
    <location>
        <begin position="1"/>
        <end position="20"/>
    </location>
</feature>
<reference evidence="2" key="1">
    <citation type="submission" date="2019-07" db="EMBL/GenBank/DDBJ databases">
        <authorList>
            <person name="Dittberner H."/>
        </authorList>
    </citation>
    <scope>NUCLEOTIDE SEQUENCE [LARGE SCALE GENOMIC DNA]</scope>
</reference>
<dbReference type="Pfam" id="PF04398">
    <property type="entry name" value="DUF538"/>
    <property type="match status" value="1"/>
</dbReference>
<dbReference type="Proteomes" id="UP000489600">
    <property type="component" value="Unassembled WGS sequence"/>
</dbReference>
<gene>
    <name evidence="2" type="ORF">ANE_LOCUS202</name>
</gene>
<dbReference type="EMBL" id="CABITT030000001">
    <property type="protein sequence ID" value="VVA89757.1"/>
    <property type="molecule type" value="Genomic_DNA"/>
</dbReference>
<dbReference type="Gene3D" id="2.30.240.10">
    <property type="entry name" value="At5g01610-like"/>
    <property type="match status" value="1"/>
</dbReference>
<comment type="caution">
    <text evidence="2">The sequence shown here is derived from an EMBL/GenBank/DDBJ whole genome shotgun (WGS) entry which is preliminary data.</text>
</comment>
<keyword evidence="1" id="KW-0732">Signal</keyword>
<dbReference type="OrthoDB" id="1897482at2759"/>
<name>A0A565AK60_9BRAS</name>
<dbReference type="SUPFAM" id="SSF141562">
    <property type="entry name" value="At5g01610-like"/>
    <property type="match status" value="1"/>
</dbReference>